<sequence>MTSVQLSILNFLSSGDEFTHCGFEVIFDNNKNKRRIYLFVQVEKNDIWKYKISKYHKKKPTFMNKVIKEKFKISYSKYLAFEVFENNIINKFPDCYKNFLSSSFVVSNIAYFANEDSFLTWKNIMVEQNLYPEINGFQVINHNNGKFTIELLKFDSL</sequence>
<evidence type="ECO:0000313" key="1">
    <source>
        <dbReference type="EMBL" id="GES94376.1"/>
    </source>
</evidence>
<reference evidence="1" key="1">
    <citation type="submission" date="2019-10" db="EMBL/GenBank/DDBJ databases">
        <title>Conservation and host-specific expression of non-tandemly repeated heterogenous ribosome RNA gene in arbuscular mycorrhizal fungi.</title>
        <authorList>
            <person name="Maeda T."/>
            <person name="Kobayashi Y."/>
            <person name="Nakagawa T."/>
            <person name="Ezawa T."/>
            <person name="Yamaguchi K."/>
            <person name="Bino T."/>
            <person name="Nishimoto Y."/>
            <person name="Shigenobu S."/>
            <person name="Kawaguchi M."/>
        </authorList>
    </citation>
    <scope>NUCLEOTIDE SEQUENCE</scope>
    <source>
        <strain evidence="1">HR1</strain>
    </source>
</reference>
<evidence type="ECO:0000313" key="2">
    <source>
        <dbReference type="Proteomes" id="UP000615446"/>
    </source>
</evidence>
<gene>
    <name evidence="1" type="ORF">RCL2_002111100</name>
</gene>
<proteinExistence type="predicted"/>
<dbReference type="EMBL" id="BLAL01000236">
    <property type="protein sequence ID" value="GES94376.1"/>
    <property type="molecule type" value="Genomic_DNA"/>
</dbReference>
<dbReference type="AlphaFoldDB" id="A0A8H3LXW6"/>
<accession>A0A8H3LXW6</accession>
<name>A0A8H3LXW6_9GLOM</name>
<comment type="caution">
    <text evidence="1">The sequence shown here is derived from an EMBL/GenBank/DDBJ whole genome shotgun (WGS) entry which is preliminary data.</text>
</comment>
<protein>
    <submittedName>
        <fullName evidence="1">Uncharacterized protein</fullName>
    </submittedName>
</protein>
<organism evidence="1 2">
    <name type="scientific">Rhizophagus clarus</name>
    <dbReference type="NCBI Taxonomy" id="94130"/>
    <lineage>
        <taxon>Eukaryota</taxon>
        <taxon>Fungi</taxon>
        <taxon>Fungi incertae sedis</taxon>
        <taxon>Mucoromycota</taxon>
        <taxon>Glomeromycotina</taxon>
        <taxon>Glomeromycetes</taxon>
        <taxon>Glomerales</taxon>
        <taxon>Glomeraceae</taxon>
        <taxon>Rhizophagus</taxon>
    </lineage>
</organism>
<dbReference type="Proteomes" id="UP000615446">
    <property type="component" value="Unassembled WGS sequence"/>
</dbReference>